<evidence type="ECO:0000313" key="2">
    <source>
        <dbReference type="Proteomes" id="UP000658225"/>
    </source>
</evidence>
<comment type="caution">
    <text evidence="1">The sequence shown here is derived from an EMBL/GenBank/DDBJ whole genome shotgun (WGS) entry which is preliminary data.</text>
</comment>
<dbReference type="GO" id="GO:0004833">
    <property type="term" value="F:L-tryptophan 2,3-dioxygenase activity"/>
    <property type="evidence" value="ECO:0007669"/>
    <property type="project" value="InterPro"/>
</dbReference>
<dbReference type="GO" id="GO:0046872">
    <property type="term" value="F:metal ion binding"/>
    <property type="evidence" value="ECO:0007669"/>
    <property type="project" value="InterPro"/>
</dbReference>
<evidence type="ECO:0000313" key="1">
    <source>
        <dbReference type="EMBL" id="MBE1556829.1"/>
    </source>
</evidence>
<dbReference type="Gene3D" id="1.20.58.480">
    <property type="match status" value="1"/>
</dbReference>
<dbReference type="SUPFAM" id="SSF140959">
    <property type="entry name" value="Indolic compounds 2,3-dioxygenase-like"/>
    <property type="match status" value="1"/>
</dbReference>
<dbReference type="EMBL" id="JADBEL010000038">
    <property type="protein sequence ID" value="MBE1556829.1"/>
    <property type="molecule type" value="Genomic_DNA"/>
</dbReference>
<dbReference type="GO" id="GO:0019442">
    <property type="term" value="P:L-tryptophan catabolic process to acetyl-CoA"/>
    <property type="evidence" value="ECO:0007669"/>
    <property type="project" value="TreeGrafter"/>
</dbReference>
<reference evidence="1" key="1">
    <citation type="submission" date="2020-10" db="EMBL/GenBank/DDBJ databases">
        <title>Genomic Encyclopedia of Type Strains, Phase IV (KMG-IV): sequencing the most valuable type-strain genomes for metagenomic binning, comparative biology and taxonomic classification.</title>
        <authorList>
            <person name="Goeker M."/>
        </authorList>
    </citation>
    <scope>NUCLEOTIDE SEQUENCE</scope>
    <source>
        <strain evidence="1">DSM 13886</strain>
    </source>
</reference>
<dbReference type="Proteomes" id="UP000658225">
    <property type="component" value="Unassembled WGS sequence"/>
</dbReference>
<gene>
    <name evidence="1" type="ORF">H4683_003955</name>
</gene>
<protein>
    <submittedName>
        <fullName evidence="1">Tryptophan 2,3-dioxygenase</fullName>
    </submittedName>
</protein>
<organism evidence="1 2">
    <name type="scientific">Sporosarcina limicola</name>
    <dbReference type="NCBI Taxonomy" id="34101"/>
    <lineage>
        <taxon>Bacteria</taxon>
        <taxon>Bacillati</taxon>
        <taxon>Bacillota</taxon>
        <taxon>Bacilli</taxon>
        <taxon>Bacillales</taxon>
        <taxon>Caryophanaceae</taxon>
        <taxon>Sporosarcina</taxon>
    </lineage>
</organism>
<dbReference type="GO" id="GO:0020037">
    <property type="term" value="F:heme binding"/>
    <property type="evidence" value="ECO:0007669"/>
    <property type="project" value="InterPro"/>
</dbReference>
<dbReference type="PANTHER" id="PTHR10138">
    <property type="entry name" value="TRYPTOPHAN 2,3-DIOXYGENASE"/>
    <property type="match status" value="1"/>
</dbReference>
<dbReference type="AlphaFoldDB" id="A0A927R8B0"/>
<sequence>MLQTETKKNGVAKELMNYQKKIMSGNELNCLLTINEFPVKKVLEHYHIHGKHFVSKEVHHELKVIKDCLDKDGSKMEESGQYLSYFLNNLLDKHLEQYNYRSYISTYFLENLMRDKNLSYTAYLDTRIFHLITILCDIARFECETLSGKEKRFKNLLISNQKRKKRVLNLFKSIRTYSDFTTKVKIPDSLEEIINQWVNESANDSPVSSELEKLSLDFISTIQDQIPQDLKLVLEMSIIPVWVVHDEYMFIRVLQCFEMIFSIVIKGFLICQTHIQNGSFSEAESIMNSLIEVYRANPTLFRLLMTMDKDNFSAFRVYTEGASAIQSEQYKMIELLAAHPIEKRLNSPAFQSVPRLENRYKTDGIINFEEILKVILEDDETKHNNAFNNFLVSMKKFEEQFLLWKNTHYKIAIKVLGLQRGTGNTSGPSYLEMYVKSPLFPFLKNYEEESN</sequence>
<accession>A0A927R8B0</accession>
<dbReference type="PANTHER" id="PTHR10138:SF0">
    <property type="entry name" value="TRYPTOPHAN 2,3-DIOXYGENASE"/>
    <property type="match status" value="1"/>
</dbReference>
<dbReference type="RefSeq" id="WP_192600443.1">
    <property type="nucleotide sequence ID" value="NZ_JADBEL010000038.1"/>
</dbReference>
<dbReference type="GO" id="GO:0019441">
    <property type="term" value="P:L-tryptophan catabolic process to kynurenine"/>
    <property type="evidence" value="ECO:0007669"/>
    <property type="project" value="InterPro"/>
</dbReference>
<dbReference type="InterPro" id="IPR004981">
    <property type="entry name" value="Trp_2_3_dOase"/>
</dbReference>
<keyword evidence="2" id="KW-1185">Reference proteome</keyword>
<dbReference type="InterPro" id="IPR037217">
    <property type="entry name" value="Trp/Indoleamine_2_3_dOase-like"/>
</dbReference>
<name>A0A927R8B0_9BACL</name>
<proteinExistence type="predicted"/>